<reference evidence="8" key="1">
    <citation type="journal article" date="2020" name="Stud. Mycol.">
        <title>101 Dothideomycetes genomes: a test case for predicting lifestyles and emergence of pathogens.</title>
        <authorList>
            <person name="Haridas S."/>
            <person name="Albert R."/>
            <person name="Binder M."/>
            <person name="Bloem J."/>
            <person name="Labutti K."/>
            <person name="Salamov A."/>
            <person name="Andreopoulos B."/>
            <person name="Baker S."/>
            <person name="Barry K."/>
            <person name="Bills G."/>
            <person name="Bluhm B."/>
            <person name="Cannon C."/>
            <person name="Castanera R."/>
            <person name="Culley D."/>
            <person name="Daum C."/>
            <person name="Ezra D."/>
            <person name="Gonzalez J."/>
            <person name="Henrissat B."/>
            <person name="Kuo A."/>
            <person name="Liang C."/>
            <person name="Lipzen A."/>
            <person name="Lutzoni F."/>
            <person name="Magnuson J."/>
            <person name="Mondo S."/>
            <person name="Nolan M."/>
            <person name="Ohm R."/>
            <person name="Pangilinan J."/>
            <person name="Park H.-J."/>
            <person name="Ramirez L."/>
            <person name="Alfaro M."/>
            <person name="Sun H."/>
            <person name="Tritt A."/>
            <person name="Yoshinaga Y."/>
            <person name="Zwiers L.-H."/>
            <person name="Turgeon B."/>
            <person name="Goodwin S."/>
            <person name="Spatafora J."/>
            <person name="Crous P."/>
            <person name="Grigoriev I."/>
        </authorList>
    </citation>
    <scope>NUCLEOTIDE SEQUENCE</scope>
    <source>
        <strain evidence="8">CBS 262.69</strain>
    </source>
</reference>
<dbReference type="GO" id="GO:0003743">
    <property type="term" value="F:translation initiation factor activity"/>
    <property type="evidence" value="ECO:0007669"/>
    <property type="project" value="UniProtKB-UniRule"/>
</dbReference>
<proteinExistence type="inferred from homology"/>
<evidence type="ECO:0000259" key="7">
    <source>
        <dbReference type="PROSITE" id="PS50250"/>
    </source>
</evidence>
<feature type="domain" description="PCI" evidence="7">
    <location>
        <begin position="192"/>
        <end position="361"/>
    </location>
</feature>
<keyword evidence="4 5" id="KW-0648">Protein biosynthesis</keyword>
<evidence type="ECO:0000256" key="6">
    <source>
        <dbReference type="SAM" id="MobiDB-lite"/>
    </source>
</evidence>
<evidence type="ECO:0000256" key="1">
    <source>
        <dbReference type="ARBA" id="ARBA00008482"/>
    </source>
</evidence>
<evidence type="ECO:0000313" key="9">
    <source>
        <dbReference type="Proteomes" id="UP000799640"/>
    </source>
</evidence>
<evidence type="ECO:0000256" key="2">
    <source>
        <dbReference type="ARBA" id="ARBA00022490"/>
    </source>
</evidence>
<dbReference type="EMBL" id="ML996687">
    <property type="protein sequence ID" value="KAF2405548.1"/>
    <property type="molecule type" value="Genomic_DNA"/>
</dbReference>
<dbReference type="GO" id="GO:0033290">
    <property type="term" value="C:eukaryotic 48S preinitiation complex"/>
    <property type="evidence" value="ECO:0007669"/>
    <property type="project" value="UniProtKB-UniRule"/>
</dbReference>
<comment type="subcellular location">
    <subcellularLocation>
        <location evidence="5">Cytoplasm</location>
    </subcellularLocation>
</comment>
<organism evidence="8 9">
    <name type="scientific">Trichodelitschia bisporula</name>
    <dbReference type="NCBI Taxonomy" id="703511"/>
    <lineage>
        <taxon>Eukaryota</taxon>
        <taxon>Fungi</taxon>
        <taxon>Dikarya</taxon>
        <taxon>Ascomycota</taxon>
        <taxon>Pezizomycotina</taxon>
        <taxon>Dothideomycetes</taxon>
        <taxon>Dothideomycetes incertae sedis</taxon>
        <taxon>Phaeotrichales</taxon>
        <taxon>Phaeotrichaceae</taxon>
        <taxon>Trichodelitschia</taxon>
    </lineage>
</organism>
<evidence type="ECO:0000313" key="8">
    <source>
        <dbReference type="EMBL" id="KAF2405548.1"/>
    </source>
</evidence>
<dbReference type="GO" id="GO:0001732">
    <property type="term" value="P:formation of cytoplasmic translation initiation complex"/>
    <property type="evidence" value="ECO:0007669"/>
    <property type="project" value="UniProtKB-UniRule"/>
</dbReference>
<dbReference type="InterPro" id="IPR000717">
    <property type="entry name" value="PCI_dom"/>
</dbReference>
<dbReference type="HAMAP" id="MF_03012">
    <property type="entry name" value="eIF3m"/>
    <property type="match status" value="1"/>
</dbReference>
<dbReference type="InterPro" id="IPR040750">
    <property type="entry name" value="eIF3m_C_helix"/>
</dbReference>
<dbReference type="OrthoDB" id="10267031at2759"/>
<dbReference type="PANTHER" id="PTHR15350">
    <property type="entry name" value="COP9 SIGNALOSOME COMPLEX SUBUNIT 7/DENDRITIC CELL PROTEIN GA17"/>
    <property type="match status" value="1"/>
</dbReference>
<name>A0A6G1IB72_9PEZI</name>
<dbReference type="InterPro" id="IPR045237">
    <property type="entry name" value="COPS7/eIF3m"/>
</dbReference>
<protein>
    <recommendedName>
        <fullName evidence="5">Eukaryotic translation initiation factor 3 subunit M</fullName>
        <shortName evidence="5">eIF3m</shortName>
    </recommendedName>
</protein>
<dbReference type="Proteomes" id="UP000799640">
    <property type="component" value="Unassembled WGS sequence"/>
</dbReference>
<comment type="similarity">
    <text evidence="5">Belongs to the eIF-3 subunit M family.</text>
</comment>
<gene>
    <name evidence="8" type="ORF">EJ06DRAFT_468104</name>
</gene>
<dbReference type="SMART" id="SM00088">
    <property type="entry name" value="PINT"/>
    <property type="match status" value="1"/>
</dbReference>
<dbReference type="PANTHER" id="PTHR15350:SF2">
    <property type="entry name" value="EUKARYOTIC TRANSLATION INITIATION FACTOR 3 SUBUNIT M"/>
    <property type="match status" value="1"/>
</dbReference>
<dbReference type="AlphaFoldDB" id="A0A6G1IB72"/>
<dbReference type="PROSITE" id="PS50250">
    <property type="entry name" value="PCI"/>
    <property type="match status" value="1"/>
</dbReference>
<dbReference type="InterPro" id="IPR027528">
    <property type="entry name" value="eIF3m"/>
</dbReference>
<dbReference type="GO" id="GO:0016282">
    <property type="term" value="C:eukaryotic 43S preinitiation complex"/>
    <property type="evidence" value="ECO:0007669"/>
    <property type="project" value="UniProtKB-UniRule"/>
</dbReference>
<evidence type="ECO:0000256" key="5">
    <source>
        <dbReference type="HAMAP-Rule" id="MF_03012"/>
    </source>
</evidence>
<dbReference type="Pfam" id="PF18005">
    <property type="entry name" value="eIF3m_C_helix"/>
    <property type="match status" value="1"/>
</dbReference>
<keyword evidence="3 5" id="KW-0396">Initiation factor</keyword>
<evidence type="ECO:0000256" key="3">
    <source>
        <dbReference type="ARBA" id="ARBA00022540"/>
    </source>
</evidence>
<keyword evidence="2 5" id="KW-0963">Cytoplasm</keyword>
<evidence type="ECO:0000256" key="4">
    <source>
        <dbReference type="ARBA" id="ARBA00022917"/>
    </source>
</evidence>
<comment type="function">
    <text evidence="5">Component of the eukaryotic translation initiation factor 3 (eIF-3) complex, which is involved in protein synthesis of a specialized repertoire of mRNAs and, together with other initiation factors, stimulates binding of mRNA and methionyl-tRNAi to the 40S ribosome. The eIF-3 complex specifically targets and initiates translation of a subset of mRNAs involved in cell proliferation.</text>
</comment>
<dbReference type="Pfam" id="PF01399">
    <property type="entry name" value="PCI"/>
    <property type="match status" value="1"/>
</dbReference>
<sequence length="438" mass="49233">MPGPANTLLIEGTTEELIDELAQYIDNLRKSQNGEGPAISQEVNNLVQEKKMEEALKKLVTASAVLNTAPEKEIIAAYNLLLHITRQAPKPEMFLPKICSNLTKPIPSSPNNGAGIALAILSTIFNITSPDKETRFHIFMGILSVIRSSSNFETLKPQLKNIEAWLAAWEIDDEDQRKLYLEVAEAALASGEGNEAYGYLIRALRTVPTDESSSEEARKLALRALKFALIHPAHFDFQDLTSLDAIQALRKSDPVHFELLEIFTSEMLDDFNDFKDEHDDWIESQNLDRDALNRKMRLLTLTSLAAQASQTRALPYAHIAKALQVPTEDVEMWVIDVIRAGLVEGKLSQLNQQFLIHRSTYRVFGENQWREVAARLDMWRKSLIGVLGVVRQEKENFIIQKEQEMRDLEAKANGTNQGGGGGGNYRNRQPRTVEVEAD</sequence>
<comment type="subunit">
    <text evidence="5">Component of the eukaryotic translation initiation factor 3 (eIF-3) complex.</text>
</comment>
<keyword evidence="9" id="KW-1185">Reference proteome</keyword>
<accession>A0A6G1IB72</accession>
<feature type="region of interest" description="Disordered" evidence="6">
    <location>
        <begin position="408"/>
        <end position="438"/>
    </location>
</feature>
<comment type="similarity">
    <text evidence="1">Belongs to the CSN7/EIF3M family. CSN7 subfamily.</text>
</comment>
<dbReference type="GO" id="GO:0071541">
    <property type="term" value="C:eukaryotic translation initiation factor 3 complex, eIF3m"/>
    <property type="evidence" value="ECO:0007669"/>
    <property type="project" value="UniProtKB-UniRule"/>
</dbReference>